<dbReference type="PANTHER" id="PTHR42717">
    <property type="entry name" value="DIHYDROOROTASE-RELATED"/>
    <property type="match status" value="1"/>
</dbReference>
<evidence type="ECO:0000313" key="2">
    <source>
        <dbReference type="EMBL" id="SVB57677.1"/>
    </source>
</evidence>
<dbReference type="Gene3D" id="2.30.40.10">
    <property type="entry name" value="Urease, subunit C, domain 1"/>
    <property type="match status" value="1"/>
</dbReference>
<dbReference type="InterPro" id="IPR006680">
    <property type="entry name" value="Amidohydro-rel"/>
</dbReference>
<dbReference type="NCBIfam" id="NF006689">
    <property type="entry name" value="PRK09237.1"/>
    <property type="match status" value="1"/>
</dbReference>
<dbReference type="PIRSF" id="PIRSF039004">
    <property type="entry name" value="ADE_EF_0837"/>
    <property type="match status" value="1"/>
</dbReference>
<gene>
    <name evidence="2" type="ORF">METZ01_LOCUS210531</name>
</gene>
<dbReference type="SUPFAM" id="SSF51556">
    <property type="entry name" value="Metallo-dependent hydrolases"/>
    <property type="match status" value="1"/>
</dbReference>
<dbReference type="InterPro" id="IPR020043">
    <property type="entry name" value="Deacetylase_Atu3266-like"/>
</dbReference>
<reference evidence="2" key="1">
    <citation type="submission" date="2018-05" db="EMBL/GenBank/DDBJ databases">
        <authorList>
            <person name="Lanie J.A."/>
            <person name="Ng W.-L."/>
            <person name="Kazmierczak K.M."/>
            <person name="Andrzejewski T.M."/>
            <person name="Davidsen T.M."/>
            <person name="Wayne K.J."/>
            <person name="Tettelin H."/>
            <person name="Glass J.I."/>
            <person name="Rusch D."/>
            <person name="Podicherti R."/>
            <person name="Tsui H.-C.T."/>
            <person name="Winkler M.E."/>
        </authorList>
    </citation>
    <scope>NUCLEOTIDE SEQUENCE</scope>
</reference>
<dbReference type="GO" id="GO:0016810">
    <property type="term" value="F:hydrolase activity, acting on carbon-nitrogen (but not peptide) bonds"/>
    <property type="evidence" value="ECO:0007669"/>
    <property type="project" value="InterPro"/>
</dbReference>
<proteinExistence type="predicted"/>
<protein>
    <recommendedName>
        <fullName evidence="1">Amidohydrolase-related domain-containing protein</fullName>
    </recommendedName>
</protein>
<dbReference type="GO" id="GO:0019213">
    <property type="term" value="F:deacetylase activity"/>
    <property type="evidence" value="ECO:0007669"/>
    <property type="project" value="InterPro"/>
</dbReference>
<dbReference type="Gene3D" id="3.20.20.140">
    <property type="entry name" value="Metal-dependent hydrolases"/>
    <property type="match status" value="1"/>
</dbReference>
<dbReference type="InterPro" id="IPR032466">
    <property type="entry name" value="Metal_Hydrolase"/>
</dbReference>
<dbReference type="PANTHER" id="PTHR42717:SF1">
    <property type="entry name" value="IMIDAZOLONEPROPIONASE AND RELATED AMIDOHYDROLASES"/>
    <property type="match status" value="1"/>
</dbReference>
<sequence length="400" mass="42785">LSRTTNERSPVTYDLVIKNGTVIDPSQETCEKKDIAVAGGKIAAVENYISDGNSHDVIEAEGLLVTPGLVDLHVHVWWGVAHLAIEADPACVYRGVTTAIDAGSSGSNTIAGFHRYVIDQAHTRVLAFLHISGMGQLDNDIGELEDVRWARVEQAVEAAKLHSDVIVGIKVRLTENIVGSNDLIALERALEAGQELSKPVMIHIGGSVNQVEEFLEQLRPGDIVTHSFTGRPHGILDNNNKVIDAAWDAMNRGVIFDVGHGAGSFSFPVAEACLEQGLGPGTVSSDVHRYNIRGPVFDLMTTLSKYIHLGYSIEDAVALGSSIPSAAVGLPDNIGTLKVGADADIAIIEHREGPVTFSDADGNERSGNQLLLPVETLRKGKRFNPQHSAHPNLLGHSHGT</sequence>
<dbReference type="Pfam" id="PF01979">
    <property type="entry name" value="Amidohydro_1"/>
    <property type="match status" value="1"/>
</dbReference>
<feature type="domain" description="Amidohydrolase-related" evidence="1">
    <location>
        <begin position="64"/>
        <end position="350"/>
    </location>
</feature>
<dbReference type="EMBL" id="UINC01047864">
    <property type="protein sequence ID" value="SVB57677.1"/>
    <property type="molecule type" value="Genomic_DNA"/>
</dbReference>
<feature type="non-terminal residue" evidence="2">
    <location>
        <position position="1"/>
    </location>
</feature>
<accession>A0A382F6H3</accession>
<dbReference type="SUPFAM" id="SSF51338">
    <property type="entry name" value="Composite domain of metallo-dependent hydrolases"/>
    <property type="match status" value="1"/>
</dbReference>
<dbReference type="InterPro" id="IPR011059">
    <property type="entry name" value="Metal-dep_hydrolase_composite"/>
</dbReference>
<evidence type="ECO:0000259" key="1">
    <source>
        <dbReference type="Pfam" id="PF01979"/>
    </source>
</evidence>
<organism evidence="2">
    <name type="scientific">marine metagenome</name>
    <dbReference type="NCBI Taxonomy" id="408172"/>
    <lineage>
        <taxon>unclassified sequences</taxon>
        <taxon>metagenomes</taxon>
        <taxon>ecological metagenomes</taxon>
    </lineage>
</organism>
<dbReference type="AlphaFoldDB" id="A0A382F6H3"/>
<name>A0A382F6H3_9ZZZZ</name>